<dbReference type="SUPFAM" id="SSF53448">
    <property type="entry name" value="Nucleotide-diphospho-sugar transferases"/>
    <property type="match status" value="1"/>
</dbReference>
<evidence type="ECO:0000256" key="3">
    <source>
        <dbReference type="ARBA" id="ARBA00022676"/>
    </source>
</evidence>
<keyword evidence="3" id="KW-0328">Glycosyltransferase</keyword>
<proteinExistence type="inferred from homology"/>
<feature type="compositionally biased region" description="Basic and acidic residues" evidence="6">
    <location>
        <begin position="9"/>
        <end position="23"/>
    </location>
</feature>
<evidence type="ECO:0000256" key="5">
    <source>
        <dbReference type="ARBA" id="ARBA00022842"/>
    </source>
</evidence>
<dbReference type="PANTHER" id="PTHR48090:SF10">
    <property type="entry name" value="GLUCOSYL-3-PHOSPHOGLYCERATE SYNTHASE"/>
    <property type="match status" value="1"/>
</dbReference>
<dbReference type="InterPro" id="IPR029044">
    <property type="entry name" value="Nucleotide-diphossugar_trans"/>
</dbReference>
<dbReference type="Pfam" id="PF00535">
    <property type="entry name" value="Glycos_transf_2"/>
    <property type="match status" value="1"/>
</dbReference>
<evidence type="ECO:0000256" key="1">
    <source>
        <dbReference type="ARBA" id="ARBA00001946"/>
    </source>
</evidence>
<sequence>MSKIGARRFAVERSIRLTPENEARPAPSSDGFDQDEEKQNGIDALEPWAGLAGNRPDAPPKRNGREQRATTWRAPIVIDGLASAPRISCVVCAYNEASRIQHILDAVYRHPALAEVIVVNDGSTDATEAVLSGYPDIRVISYTPNRGKTYALSRGIAAASGDYLMLLDADLSGVTAADIQALAAPVINGKAQVSISLRGNSLAIYRFIGLDFVSGERVIPARLIGEAIQTMGRLPRWGGEAFINNLITREGLPIVVVDWPTVFNVRKCSKLGRWRGIVAELEMMGDALDVLSPWGVVRQNLALLKLVRHSAGKDGEGKSAETA</sequence>
<protein>
    <submittedName>
        <fullName evidence="8">Glycosyltransferase family 2 protein</fullName>
    </submittedName>
</protein>
<evidence type="ECO:0000313" key="8">
    <source>
        <dbReference type="EMBL" id="MFD3266625.1"/>
    </source>
</evidence>
<feature type="compositionally biased region" description="Basic and acidic residues" evidence="6">
    <location>
        <begin position="58"/>
        <end position="68"/>
    </location>
</feature>
<feature type="domain" description="Glycosyltransferase 2-like" evidence="7">
    <location>
        <begin position="88"/>
        <end position="191"/>
    </location>
</feature>
<dbReference type="Gene3D" id="3.90.550.10">
    <property type="entry name" value="Spore Coat Polysaccharide Biosynthesis Protein SpsA, Chain A"/>
    <property type="match status" value="1"/>
</dbReference>
<evidence type="ECO:0000256" key="6">
    <source>
        <dbReference type="SAM" id="MobiDB-lite"/>
    </source>
</evidence>
<accession>A0ABW6CU65</accession>
<evidence type="ECO:0000256" key="4">
    <source>
        <dbReference type="ARBA" id="ARBA00022679"/>
    </source>
</evidence>
<keyword evidence="5" id="KW-0460">Magnesium</keyword>
<evidence type="ECO:0000313" key="9">
    <source>
        <dbReference type="Proteomes" id="UP001598130"/>
    </source>
</evidence>
<dbReference type="InterPro" id="IPR050256">
    <property type="entry name" value="Glycosyltransferase_2"/>
</dbReference>
<comment type="similarity">
    <text evidence="2">Belongs to the glycosyltransferase 2 family.</text>
</comment>
<dbReference type="CDD" id="cd04179">
    <property type="entry name" value="DPM_DPG-synthase_like"/>
    <property type="match status" value="1"/>
</dbReference>
<comment type="cofactor">
    <cofactor evidence="1">
        <name>Mg(2+)</name>
        <dbReference type="ChEBI" id="CHEBI:18420"/>
    </cofactor>
</comment>
<feature type="region of interest" description="Disordered" evidence="6">
    <location>
        <begin position="1"/>
        <end position="69"/>
    </location>
</feature>
<evidence type="ECO:0000256" key="2">
    <source>
        <dbReference type="ARBA" id="ARBA00006739"/>
    </source>
</evidence>
<gene>
    <name evidence="8" type="ORF">OCL97_22020</name>
</gene>
<keyword evidence="9" id="KW-1185">Reference proteome</keyword>
<dbReference type="Proteomes" id="UP001598130">
    <property type="component" value="Unassembled WGS sequence"/>
</dbReference>
<evidence type="ECO:0000259" key="7">
    <source>
        <dbReference type="Pfam" id="PF00535"/>
    </source>
</evidence>
<dbReference type="PANTHER" id="PTHR48090">
    <property type="entry name" value="UNDECAPRENYL-PHOSPHATE 4-DEOXY-4-FORMAMIDO-L-ARABINOSE TRANSFERASE-RELATED"/>
    <property type="match status" value="1"/>
</dbReference>
<dbReference type="InterPro" id="IPR001173">
    <property type="entry name" value="Glyco_trans_2-like"/>
</dbReference>
<dbReference type="RefSeq" id="WP_377371858.1">
    <property type="nucleotide sequence ID" value="NZ_JAOTJD010000072.1"/>
</dbReference>
<dbReference type="EMBL" id="JAOTJD010000072">
    <property type="protein sequence ID" value="MFD3266625.1"/>
    <property type="molecule type" value="Genomic_DNA"/>
</dbReference>
<comment type="caution">
    <text evidence="8">The sequence shown here is derived from an EMBL/GenBank/DDBJ whole genome shotgun (WGS) entry which is preliminary data.</text>
</comment>
<reference evidence="8 9" key="1">
    <citation type="submission" date="2022-09" db="EMBL/GenBank/DDBJ databases">
        <title>New species of Phenylobacterium.</title>
        <authorList>
            <person name="Mieszkin S."/>
        </authorList>
    </citation>
    <scope>NUCLEOTIDE SEQUENCE [LARGE SCALE GENOMIC DNA]</scope>
    <source>
        <strain evidence="8 9">HK31-G</strain>
    </source>
</reference>
<keyword evidence="4" id="KW-0808">Transferase</keyword>
<organism evidence="8 9">
    <name type="scientific">Phenylobacterium ferrooxidans</name>
    <dbReference type="NCBI Taxonomy" id="2982689"/>
    <lineage>
        <taxon>Bacteria</taxon>
        <taxon>Pseudomonadati</taxon>
        <taxon>Pseudomonadota</taxon>
        <taxon>Alphaproteobacteria</taxon>
        <taxon>Caulobacterales</taxon>
        <taxon>Caulobacteraceae</taxon>
        <taxon>Phenylobacterium</taxon>
    </lineage>
</organism>
<name>A0ABW6CU65_9CAUL</name>